<reference evidence="2" key="1">
    <citation type="journal article" date="2022" name="Nat. Commun.">
        <title>Chromosome evolution and the genetic basis of agronomically important traits in greater yam.</title>
        <authorList>
            <person name="Bredeson J.V."/>
            <person name="Lyons J.B."/>
            <person name="Oniyinde I.O."/>
            <person name="Okereke N.R."/>
            <person name="Kolade O."/>
            <person name="Nnabue I."/>
            <person name="Nwadili C.O."/>
            <person name="Hribova E."/>
            <person name="Parker M."/>
            <person name="Nwogha J."/>
            <person name="Shu S."/>
            <person name="Carlson J."/>
            <person name="Kariba R."/>
            <person name="Muthemba S."/>
            <person name="Knop K."/>
            <person name="Barton G.J."/>
            <person name="Sherwood A.V."/>
            <person name="Lopez-Montes A."/>
            <person name="Asiedu R."/>
            <person name="Jamnadass R."/>
            <person name="Muchugi A."/>
            <person name="Goodstein D."/>
            <person name="Egesi C.N."/>
            <person name="Featherston J."/>
            <person name="Asfaw A."/>
            <person name="Simpson G.G."/>
            <person name="Dolezel J."/>
            <person name="Hendre P.S."/>
            <person name="Van Deynze A."/>
            <person name="Kumar P.L."/>
            <person name="Obidiegwu J.E."/>
            <person name="Bhattacharjee R."/>
            <person name="Rokhsar D.S."/>
        </authorList>
    </citation>
    <scope>NUCLEOTIDE SEQUENCE [LARGE SCALE GENOMIC DNA]</scope>
    <source>
        <strain evidence="2">cv. TDa95/00328</strain>
    </source>
</reference>
<comment type="caution">
    <text evidence="1">The sequence shown here is derived from an EMBL/GenBank/DDBJ whole genome shotgun (WGS) entry which is preliminary data.</text>
</comment>
<protein>
    <submittedName>
        <fullName evidence="1">Uncharacterized protein</fullName>
    </submittedName>
</protein>
<proteinExistence type="predicted"/>
<sequence>MLATIPPSSKVDVPRPKAYNGARNAKDINIFLWGLEQYFKAFSMDDVKKVYHATLYLTDAMMIWWRRQCSDIERGTLSIYSFEDFKRELNRQFYPKNAKNEASAKL</sequence>
<evidence type="ECO:0000313" key="1">
    <source>
        <dbReference type="EMBL" id="KAH7655654.1"/>
    </source>
</evidence>
<accession>A0ACB7U5P3</accession>
<dbReference type="EMBL" id="CM037028">
    <property type="protein sequence ID" value="KAH7655654.1"/>
    <property type="molecule type" value="Genomic_DNA"/>
</dbReference>
<evidence type="ECO:0000313" key="2">
    <source>
        <dbReference type="Proteomes" id="UP000827976"/>
    </source>
</evidence>
<gene>
    <name evidence="1" type="ORF">IHE45_18G026400</name>
</gene>
<dbReference type="Proteomes" id="UP000827976">
    <property type="component" value="Chromosome 18"/>
</dbReference>
<keyword evidence="2" id="KW-1185">Reference proteome</keyword>
<name>A0ACB7U5P3_DIOAL</name>
<organism evidence="1 2">
    <name type="scientific">Dioscorea alata</name>
    <name type="common">Purple yam</name>
    <dbReference type="NCBI Taxonomy" id="55571"/>
    <lineage>
        <taxon>Eukaryota</taxon>
        <taxon>Viridiplantae</taxon>
        <taxon>Streptophyta</taxon>
        <taxon>Embryophyta</taxon>
        <taxon>Tracheophyta</taxon>
        <taxon>Spermatophyta</taxon>
        <taxon>Magnoliopsida</taxon>
        <taxon>Liliopsida</taxon>
        <taxon>Dioscoreales</taxon>
        <taxon>Dioscoreaceae</taxon>
        <taxon>Dioscorea</taxon>
    </lineage>
</organism>